<keyword evidence="3" id="KW-0689">Ribosomal protein</keyword>
<accession>A0A1I6Q0M3</accession>
<dbReference type="InterPro" id="IPR000182">
    <property type="entry name" value="GNAT_dom"/>
</dbReference>
<feature type="domain" description="N-acetyltransferase" evidence="2">
    <location>
        <begin position="5"/>
        <end position="167"/>
    </location>
</feature>
<dbReference type="OrthoDB" id="125295at2157"/>
<dbReference type="PANTHER" id="PTHR13947:SF37">
    <property type="entry name" value="LD18367P"/>
    <property type="match status" value="1"/>
</dbReference>
<keyword evidence="3" id="KW-0687">Ribonucleoprotein</keyword>
<organism evidence="3 4">
    <name type="scientific">Halostagnicola kamekurae</name>
    <dbReference type="NCBI Taxonomy" id="619731"/>
    <lineage>
        <taxon>Archaea</taxon>
        <taxon>Methanobacteriati</taxon>
        <taxon>Methanobacteriota</taxon>
        <taxon>Stenosarchaea group</taxon>
        <taxon>Halobacteria</taxon>
        <taxon>Halobacteriales</taxon>
        <taxon>Natrialbaceae</taxon>
        <taxon>Halostagnicola</taxon>
    </lineage>
</organism>
<dbReference type="AlphaFoldDB" id="A0A1I6Q0M3"/>
<dbReference type="Gene3D" id="3.40.630.30">
    <property type="match status" value="1"/>
</dbReference>
<proteinExistence type="predicted"/>
<dbReference type="CDD" id="cd04301">
    <property type="entry name" value="NAT_SF"/>
    <property type="match status" value="1"/>
</dbReference>
<dbReference type="GO" id="GO:0008080">
    <property type="term" value="F:N-acetyltransferase activity"/>
    <property type="evidence" value="ECO:0007669"/>
    <property type="project" value="InterPro"/>
</dbReference>
<dbReference type="GO" id="GO:0005840">
    <property type="term" value="C:ribosome"/>
    <property type="evidence" value="ECO:0007669"/>
    <property type="project" value="UniProtKB-KW"/>
</dbReference>
<dbReference type="PROSITE" id="PS51186">
    <property type="entry name" value="GNAT"/>
    <property type="match status" value="1"/>
</dbReference>
<dbReference type="EMBL" id="FOZS01000001">
    <property type="protein sequence ID" value="SFS45983.1"/>
    <property type="molecule type" value="Genomic_DNA"/>
</dbReference>
<gene>
    <name evidence="3" type="ORF">SAMN04488556_0906</name>
</gene>
<dbReference type="Pfam" id="PF00583">
    <property type="entry name" value="Acetyltransf_1"/>
    <property type="match status" value="1"/>
</dbReference>
<evidence type="ECO:0000256" key="1">
    <source>
        <dbReference type="ARBA" id="ARBA00022679"/>
    </source>
</evidence>
<keyword evidence="1" id="KW-0808">Transferase</keyword>
<sequence length="172" mass="19638">MASPLSLRRYRPADTDRILELHEEAMRDVGSFIDGAPDPDLEDIEGAYLENGGDFLVGEVDTQIVAMGAFRPAEGYITEFFEDLSDTTAELKRMRVDPAHQRRGHGQRVYDALERRAIEAGYSDIVLDTTPKQTGAQRFYESNSFEEVQRRQVEFCGDEFTMILYRKSFPND</sequence>
<dbReference type="InterPro" id="IPR050769">
    <property type="entry name" value="NAT_camello-type"/>
</dbReference>
<evidence type="ECO:0000313" key="3">
    <source>
        <dbReference type="EMBL" id="SFS45983.1"/>
    </source>
</evidence>
<reference evidence="4" key="1">
    <citation type="submission" date="2016-10" db="EMBL/GenBank/DDBJ databases">
        <authorList>
            <person name="Varghese N."/>
            <person name="Submissions S."/>
        </authorList>
    </citation>
    <scope>NUCLEOTIDE SEQUENCE [LARGE SCALE GENOMIC DNA]</scope>
    <source>
        <strain evidence="4">DSM 22427</strain>
    </source>
</reference>
<dbReference type="Proteomes" id="UP000199199">
    <property type="component" value="Unassembled WGS sequence"/>
</dbReference>
<name>A0A1I6Q0M3_9EURY</name>
<dbReference type="RefSeq" id="WP_092902111.1">
    <property type="nucleotide sequence ID" value="NZ_FOZS01000001.1"/>
</dbReference>
<dbReference type="SUPFAM" id="SSF55729">
    <property type="entry name" value="Acyl-CoA N-acyltransferases (Nat)"/>
    <property type="match status" value="1"/>
</dbReference>
<evidence type="ECO:0000259" key="2">
    <source>
        <dbReference type="PROSITE" id="PS51186"/>
    </source>
</evidence>
<keyword evidence="4" id="KW-1185">Reference proteome</keyword>
<dbReference type="PANTHER" id="PTHR13947">
    <property type="entry name" value="GNAT FAMILY N-ACETYLTRANSFERASE"/>
    <property type="match status" value="1"/>
</dbReference>
<protein>
    <submittedName>
        <fullName evidence="3">Ribosomal protein S18 acetylase RimI</fullName>
    </submittedName>
</protein>
<evidence type="ECO:0000313" key="4">
    <source>
        <dbReference type="Proteomes" id="UP000199199"/>
    </source>
</evidence>
<dbReference type="InterPro" id="IPR016181">
    <property type="entry name" value="Acyl_CoA_acyltransferase"/>
</dbReference>